<evidence type="ECO:0000259" key="6">
    <source>
        <dbReference type="Pfam" id="PF04893"/>
    </source>
</evidence>
<comment type="subcellular location">
    <subcellularLocation>
        <location evidence="1">Membrane</location>
        <topology evidence="1">Multi-pass membrane protein</topology>
    </subcellularLocation>
</comment>
<dbReference type="InterPro" id="IPR006977">
    <property type="entry name" value="Yip1_dom"/>
</dbReference>
<keyword evidence="2 5" id="KW-0812">Transmembrane</keyword>
<protein>
    <submittedName>
        <fullName evidence="7">YIP1 family protein</fullName>
    </submittedName>
</protein>
<comment type="caution">
    <text evidence="7">The sequence shown here is derived from an EMBL/GenBank/DDBJ whole genome shotgun (WGS) entry which is preliminary data.</text>
</comment>
<reference evidence="7 8" key="1">
    <citation type="journal article" date="2019" name="Int. J. Syst. Evol. Microbiol.">
        <title>The Global Catalogue of Microorganisms (GCM) 10K type strain sequencing project: providing services to taxonomists for standard genome sequencing and annotation.</title>
        <authorList>
            <consortium name="The Broad Institute Genomics Platform"/>
            <consortium name="The Broad Institute Genome Sequencing Center for Infectious Disease"/>
            <person name="Wu L."/>
            <person name="Ma J."/>
        </authorList>
    </citation>
    <scope>NUCLEOTIDE SEQUENCE [LARGE SCALE GENOMIC DNA]</scope>
    <source>
        <strain evidence="7 8">XZYJT29</strain>
    </source>
</reference>
<name>A0ABD5Y226_9EURY</name>
<gene>
    <name evidence="7" type="ORF">ACFQMA_16900</name>
</gene>
<dbReference type="Proteomes" id="UP001596432">
    <property type="component" value="Unassembled WGS sequence"/>
</dbReference>
<sequence>MVIRLLTDSEDYLERKSAVGRIYEPGVIVALVALSFSLHPIAFSYALGPRESEWVLDLLTVLWIGHLVWGLALWGIFTAALYVLSSLIGGRPLMGHLTRVVGWGMAPLILASLVWAGGKYLVYRDAALSEPPYPGIEHENKVFNEFTAQAAGDPLLIGTTILGCLFVLVTGYLWAAGLVTASDISRREGAIVSGITVGVYVLWKIVAVV</sequence>
<feature type="transmembrane region" description="Helical" evidence="5">
    <location>
        <begin position="25"/>
        <end position="47"/>
    </location>
</feature>
<feature type="transmembrane region" description="Helical" evidence="5">
    <location>
        <begin position="67"/>
        <end position="88"/>
    </location>
</feature>
<keyword evidence="3 5" id="KW-1133">Transmembrane helix</keyword>
<organism evidence="7 8">
    <name type="scientific">Halosimplex aquaticum</name>
    <dbReference type="NCBI Taxonomy" id="3026162"/>
    <lineage>
        <taxon>Archaea</taxon>
        <taxon>Methanobacteriati</taxon>
        <taxon>Methanobacteriota</taxon>
        <taxon>Stenosarchaea group</taxon>
        <taxon>Halobacteria</taxon>
        <taxon>Halobacteriales</taxon>
        <taxon>Haloarculaceae</taxon>
        <taxon>Halosimplex</taxon>
    </lineage>
</organism>
<evidence type="ECO:0000256" key="2">
    <source>
        <dbReference type="ARBA" id="ARBA00022692"/>
    </source>
</evidence>
<dbReference type="GO" id="GO:0016020">
    <property type="term" value="C:membrane"/>
    <property type="evidence" value="ECO:0007669"/>
    <property type="project" value="UniProtKB-SubCell"/>
</dbReference>
<feature type="transmembrane region" description="Helical" evidence="5">
    <location>
        <begin position="100"/>
        <end position="122"/>
    </location>
</feature>
<evidence type="ECO:0000256" key="5">
    <source>
        <dbReference type="SAM" id="Phobius"/>
    </source>
</evidence>
<feature type="domain" description="Yip1" evidence="6">
    <location>
        <begin position="5"/>
        <end position="203"/>
    </location>
</feature>
<dbReference type="Pfam" id="PF04893">
    <property type="entry name" value="Yip1"/>
    <property type="match status" value="1"/>
</dbReference>
<accession>A0ABD5Y226</accession>
<dbReference type="AlphaFoldDB" id="A0ABD5Y226"/>
<keyword evidence="8" id="KW-1185">Reference proteome</keyword>
<feature type="transmembrane region" description="Helical" evidence="5">
    <location>
        <begin position="189"/>
        <end position="206"/>
    </location>
</feature>
<dbReference type="EMBL" id="JBHTAS010000001">
    <property type="protein sequence ID" value="MFC7141503.1"/>
    <property type="molecule type" value="Genomic_DNA"/>
</dbReference>
<dbReference type="GeneID" id="78821818"/>
<dbReference type="RefSeq" id="WP_274322584.1">
    <property type="nucleotide sequence ID" value="NZ_CP118158.1"/>
</dbReference>
<evidence type="ECO:0000256" key="4">
    <source>
        <dbReference type="ARBA" id="ARBA00023136"/>
    </source>
</evidence>
<proteinExistence type="predicted"/>
<evidence type="ECO:0000256" key="3">
    <source>
        <dbReference type="ARBA" id="ARBA00022989"/>
    </source>
</evidence>
<feature type="transmembrane region" description="Helical" evidence="5">
    <location>
        <begin position="155"/>
        <end position="177"/>
    </location>
</feature>
<evidence type="ECO:0000313" key="7">
    <source>
        <dbReference type="EMBL" id="MFC7141503.1"/>
    </source>
</evidence>
<evidence type="ECO:0000313" key="8">
    <source>
        <dbReference type="Proteomes" id="UP001596432"/>
    </source>
</evidence>
<keyword evidence="4 5" id="KW-0472">Membrane</keyword>
<evidence type="ECO:0000256" key="1">
    <source>
        <dbReference type="ARBA" id="ARBA00004141"/>
    </source>
</evidence>